<protein>
    <submittedName>
        <fullName evidence="1">Uncharacterized protein</fullName>
    </submittedName>
</protein>
<accession>A0ABW3YKC7</accession>
<reference evidence="2" key="1">
    <citation type="journal article" date="2019" name="Int. J. Syst. Evol. Microbiol.">
        <title>The Global Catalogue of Microorganisms (GCM) 10K type strain sequencing project: providing services to taxonomists for standard genome sequencing and annotation.</title>
        <authorList>
            <consortium name="The Broad Institute Genomics Platform"/>
            <consortium name="The Broad Institute Genome Sequencing Center for Infectious Disease"/>
            <person name="Wu L."/>
            <person name="Ma J."/>
        </authorList>
    </citation>
    <scope>NUCLEOTIDE SEQUENCE [LARGE SCALE GENOMIC DNA]</scope>
    <source>
        <strain evidence="2">JCM 31037</strain>
    </source>
</reference>
<dbReference type="EMBL" id="JBHTMP010000033">
    <property type="protein sequence ID" value="MFD1323513.1"/>
    <property type="molecule type" value="Genomic_DNA"/>
</dbReference>
<organism evidence="1 2">
    <name type="scientific">Micromonospora sonneratiae</name>
    <dbReference type="NCBI Taxonomy" id="1184706"/>
    <lineage>
        <taxon>Bacteria</taxon>
        <taxon>Bacillati</taxon>
        <taxon>Actinomycetota</taxon>
        <taxon>Actinomycetes</taxon>
        <taxon>Micromonosporales</taxon>
        <taxon>Micromonosporaceae</taxon>
        <taxon>Micromonospora</taxon>
    </lineage>
</organism>
<dbReference type="Proteomes" id="UP001597260">
    <property type="component" value="Unassembled WGS sequence"/>
</dbReference>
<dbReference type="RefSeq" id="WP_377572763.1">
    <property type="nucleotide sequence ID" value="NZ_JBHTMP010000033.1"/>
</dbReference>
<name>A0ABW3YKC7_9ACTN</name>
<comment type="caution">
    <text evidence="1">The sequence shown here is derived from an EMBL/GenBank/DDBJ whole genome shotgun (WGS) entry which is preliminary data.</text>
</comment>
<sequence length="49" mass="5639">MAHLTSSTIRLRLLRAWEALDIPDLPAARKLAADESVPDMVRRRIWLRG</sequence>
<evidence type="ECO:0000313" key="1">
    <source>
        <dbReference type="EMBL" id="MFD1323513.1"/>
    </source>
</evidence>
<proteinExistence type="predicted"/>
<gene>
    <name evidence="1" type="ORF">ACFQ4H_20705</name>
</gene>
<evidence type="ECO:0000313" key="2">
    <source>
        <dbReference type="Proteomes" id="UP001597260"/>
    </source>
</evidence>
<keyword evidence="2" id="KW-1185">Reference proteome</keyword>